<dbReference type="InterPro" id="IPR051784">
    <property type="entry name" value="Nod_factor_ABC_transporter"/>
</dbReference>
<feature type="transmembrane region" description="Helical" evidence="6">
    <location>
        <begin position="167"/>
        <end position="190"/>
    </location>
</feature>
<reference evidence="8 9" key="1">
    <citation type="submission" date="2018-09" db="EMBL/GenBank/DDBJ databases">
        <title>YIM 75507 draft genome.</title>
        <authorList>
            <person name="Tang S."/>
            <person name="Feng Y."/>
        </authorList>
    </citation>
    <scope>NUCLEOTIDE SEQUENCE [LARGE SCALE GENOMIC DNA]</scope>
    <source>
        <strain evidence="8 9">YIM 75507</strain>
    </source>
</reference>
<evidence type="ECO:0000256" key="1">
    <source>
        <dbReference type="ARBA" id="ARBA00004141"/>
    </source>
</evidence>
<keyword evidence="6" id="KW-1003">Cell membrane</keyword>
<dbReference type="PIRSF" id="PIRSF006648">
    <property type="entry name" value="DrrB"/>
    <property type="match status" value="1"/>
</dbReference>
<dbReference type="InterPro" id="IPR000412">
    <property type="entry name" value="ABC_2_transport"/>
</dbReference>
<dbReference type="PANTHER" id="PTHR43229">
    <property type="entry name" value="NODULATION PROTEIN J"/>
    <property type="match status" value="1"/>
</dbReference>
<feature type="transmembrane region" description="Helical" evidence="6">
    <location>
        <begin position="130"/>
        <end position="155"/>
    </location>
</feature>
<evidence type="ECO:0000259" key="7">
    <source>
        <dbReference type="PROSITE" id="PS51012"/>
    </source>
</evidence>
<comment type="similarity">
    <text evidence="6">Belongs to the ABC-2 integral membrane protein family.</text>
</comment>
<organism evidence="8 9">
    <name type="scientific">Bailinhaonella thermotolerans</name>
    <dbReference type="NCBI Taxonomy" id="1070861"/>
    <lineage>
        <taxon>Bacteria</taxon>
        <taxon>Bacillati</taxon>
        <taxon>Actinomycetota</taxon>
        <taxon>Actinomycetes</taxon>
        <taxon>Streptosporangiales</taxon>
        <taxon>Streptosporangiaceae</taxon>
        <taxon>Bailinhaonella</taxon>
    </lineage>
</organism>
<keyword evidence="4 6" id="KW-0472">Membrane</keyword>
<keyword evidence="2 6" id="KW-0812">Transmembrane</keyword>
<accession>A0A3A4AY32</accession>
<keyword evidence="3 6" id="KW-1133">Transmembrane helix</keyword>
<dbReference type="InterPro" id="IPR047817">
    <property type="entry name" value="ABC2_TM_bact-type"/>
</dbReference>
<evidence type="ECO:0000256" key="2">
    <source>
        <dbReference type="ARBA" id="ARBA00022692"/>
    </source>
</evidence>
<feature type="transmembrane region" description="Helical" evidence="6">
    <location>
        <begin position="21"/>
        <end position="42"/>
    </location>
</feature>
<dbReference type="PRINTS" id="PR00164">
    <property type="entry name" value="ABC2TRNSPORT"/>
</dbReference>
<evidence type="ECO:0000313" key="8">
    <source>
        <dbReference type="EMBL" id="RJL32406.1"/>
    </source>
</evidence>
<gene>
    <name evidence="8" type="ORF">D5H75_12730</name>
</gene>
<evidence type="ECO:0000313" key="9">
    <source>
        <dbReference type="Proteomes" id="UP000265768"/>
    </source>
</evidence>
<sequence>MIKDVRLLFAHEVRGSLRNPFWLLFGVVQPVLWLVLFAPLLDGLMPGGSALRDFTPGALVLIALSSGLSVGYGMLARLRAGVLERLAAGPVSRAALVLAPALRDMVVLVGQAALLLGLAALMGMRANPLGVALTLVLVAALGLLSATLSYALALTARDENGLAQLNATLYVPMLLLTGIILPMALAPGWLQAIAAANPLYHAVEAGRALFAGDFRDGSIPLALALTTGLALLTLRWAITSVRRLAA</sequence>
<dbReference type="InterPro" id="IPR013525">
    <property type="entry name" value="ABC2_TM"/>
</dbReference>
<dbReference type="GO" id="GO:0046677">
    <property type="term" value="P:response to antibiotic"/>
    <property type="evidence" value="ECO:0007669"/>
    <property type="project" value="UniProtKB-KW"/>
</dbReference>
<dbReference type="PANTHER" id="PTHR43229:SF3">
    <property type="entry name" value="ABC-TYPE MULTIDRUG TRANSPORT SYSTEM, PERMEASE COMPONENT"/>
    <property type="match status" value="1"/>
</dbReference>
<evidence type="ECO:0000256" key="4">
    <source>
        <dbReference type="ARBA" id="ARBA00023136"/>
    </source>
</evidence>
<feature type="transmembrane region" description="Helical" evidence="6">
    <location>
        <begin position="105"/>
        <end position="124"/>
    </location>
</feature>
<protein>
    <recommendedName>
        <fullName evidence="6">Transport permease protein</fullName>
    </recommendedName>
</protein>
<dbReference type="RefSeq" id="WP_119926654.1">
    <property type="nucleotide sequence ID" value="NZ_QZEY01000004.1"/>
</dbReference>
<dbReference type="GO" id="GO:0043190">
    <property type="term" value="C:ATP-binding cassette (ABC) transporter complex"/>
    <property type="evidence" value="ECO:0007669"/>
    <property type="project" value="InterPro"/>
</dbReference>
<feature type="transmembrane region" description="Helical" evidence="6">
    <location>
        <begin position="219"/>
        <end position="238"/>
    </location>
</feature>
<evidence type="ECO:0000256" key="6">
    <source>
        <dbReference type="RuleBase" id="RU361157"/>
    </source>
</evidence>
<dbReference type="Proteomes" id="UP000265768">
    <property type="component" value="Unassembled WGS sequence"/>
</dbReference>
<dbReference type="EMBL" id="QZEY01000004">
    <property type="protein sequence ID" value="RJL32406.1"/>
    <property type="molecule type" value="Genomic_DNA"/>
</dbReference>
<feature type="transmembrane region" description="Helical" evidence="6">
    <location>
        <begin position="54"/>
        <end position="75"/>
    </location>
</feature>
<name>A0A3A4AY32_9ACTN</name>
<keyword evidence="5" id="KW-0046">Antibiotic resistance</keyword>
<keyword evidence="6" id="KW-0813">Transport</keyword>
<evidence type="ECO:0000256" key="5">
    <source>
        <dbReference type="ARBA" id="ARBA00023251"/>
    </source>
</evidence>
<dbReference type="OrthoDB" id="9255971at2"/>
<dbReference type="Pfam" id="PF01061">
    <property type="entry name" value="ABC2_membrane"/>
    <property type="match status" value="1"/>
</dbReference>
<comment type="caution">
    <text evidence="8">The sequence shown here is derived from an EMBL/GenBank/DDBJ whole genome shotgun (WGS) entry which is preliminary data.</text>
</comment>
<dbReference type="GO" id="GO:0140359">
    <property type="term" value="F:ABC-type transporter activity"/>
    <property type="evidence" value="ECO:0007669"/>
    <property type="project" value="InterPro"/>
</dbReference>
<keyword evidence="9" id="KW-1185">Reference proteome</keyword>
<dbReference type="AlphaFoldDB" id="A0A3A4AY32"/>
<comment type="subcellular location">
    <subcellularLocation>
        <location evidence="6">Cell membrane</location>
        <topology evidence="6">Multi-pass membrane protein</topology>
    </subcellularLocation>
    <subcellularLocation>
        <location evidence="1">Membrane</location>
        <topology evidence="1">Multi-pass membrane protein</topology>
    </subcellularLocation>
</comment>
<dbReference type="PROSITE" id="PS51012">
    <property type="entry name" value="ABC_TM2"/>
    <property type="match status" value="1"/>
</dbReference>
<feature type="domain" description="ABC transmembrane type-2" evidence="7">
    <location>
        <begin position="21"/>
        <end position="244"/>
    </location>
</feature>
<proteinExistence type="inferred from homology"/>
<evidence type="ECO:0000256" key="3">
    <source>
        <dbReference type="ARBA" id="ARBA00022989"/>
    </source>
</evidence>